<dbReference type="InterPro" id="IPR001496">
    <property type="entry name" value="SOCS_box"/>
</dbReference>
<reference evidence="2" key="1">
    <citation type="submission" date="2014-12" db="EMBL/GenBank/DDBJ databases">
        <title>Insight into the proteome of Arion vulgaris.</title>
        <authorList>
            <person name="Aradska J."/>
            <person name="Bulat T."/>
            <person name="Smidak R."/>
            <person name="Sarate P."/>
            <person name="Gangsoo J."/>
            <person name="Sialana F."/>
            <person name="Bilban M."/>
            <person name="Lubec G."/>
        </authorList>
    </citation>
    <scope>NUCLEOTIDE SEQUENCE</scope>
    <source>
        <tissue evidence="2">Skin</tissue>
    </source>
</reference>
<proteinExistence type="predicted"/>
<evidence type="ECO:0000313" key="2">
    <source>
        <dbReference type="EMBL" id="CEK73729.1"/>
    </source>
</evidence>
<protein>
    <recommendedName>
        <fullName evidence="1">SOCS box domain-containing protein</fullName>
    </recommendedName>
</protein>
<dbReference type="InterPro" id="IPR036036">
    <property type="entry name" value="SOCS_box-like_dom_sf"/>
</dbReference>
<gene>
    <name evidence="2" type="primary">ORF88006</name>
    <name evidence="3" type="synonym">ORF88012</name>
</gene>
<dbReference type="CDD" id="cd03587">
    <property type="entry name" value="SOCS"/>
    <property type="match status" value="1"/>
</dbReference>
<dbReference type="PROSITE" id="PS50225">
    <property type="entry name" value="SOCS"/>
    <property type="match status" value="1"/>
</dbReference>
<sequence>MNRDTDYVLLLLEYGAHPDKLHHKISNHNMYNPKLTSLNAAVDYMLGDDNMYQTVRALLIRGCETENFCLHERYFYGMEQLINLLYNFGVQVNVNYHGLWMKDLAGRYSTSQRVMLLQGTPRSLLSACRIVIISCLPRPRRDLNVLDHLPLPSSLIAYLKFCDV</sequence>
<name>A0A0B6ZYJ6_9EUPU</name>
<dbReference type="EMBL" id="HACG01026864">
    <property type="protein sequence ID" value="CEK73729.1"/>
    <property type="molecule type" value="Transcribed_RNA"/>
</dbReference>
<organism evidence="2">
    <name type="scientific">Arion vulgaris</name>
    <dbReference type="NCBI Taxonomy" id="1028688"/>
    <lineage>
        <taxon>Eukaryota</taxon>
        <taxon>Metazoa</taxon>
        <taxon>Spiralia</taxon>
        <taxon>Lophotrochozoa</taxon>
        <taxon>Mollusca</taxon>
        <taxon>Gastropoda</taxon>
        <taxon>Heterobranchia</taxon>
        <taxon>Euthyneura</taxon>
        <taxon>Panpulmonata</taxon>
        <taxon>Eupulmonata</taxon>
        <taxon>Stylommatophora</taxon>
        <taxon>Helicina</taxon>
        <taxon>Arionoidea</taxon>
        <taxon>Arionidae</taxon>
        <taxon>Arion</taxon>
    </lineage>
</organism>
<evidence type="ECO:0000259" key="1">
    <source>
        <dbReference type="PROSITE" id="PS50225"/>
    </source>
</evidence>
<dbReference type="EMBL" id="HACG01026866">
    <property type="protein sequence ID" value="CEK73731.1"/>
    <property type="molecule type" value="Transcribed_RNA"/>
</dbReference>
<accession>A0A0B6ZYJ6</accession>
<feature type="domain" description="SOCS box" evidence="1">
    <location>
        <begin position="116"/>
        <end position="164"/>
    </location>
</feature>
<dbReference type="Pfam" id="PF07525">
    <property type="entry name" value="SOCS_box"/>
    <property type="match status" value="1"/>
</dbReference>
<dbReference type="AlphaFoldDB" id="A0A0B6ZYJ6"/>
<evidence type="ECO:0000313" key="3">
    <source>
        <dbReference type="EMBL" id="CEK73731.1"/>
    </source>
</evidence>
<dbReference type="GO" id="GO:0035556">
    <property type="term" value="P:intracellular signal transduction"/>
    <property type="evidence" value="ECO:0007669"/>
    <property type="project" value="InterPro"/>
</dbReference>
<dbReference type="SUPFAM" id="SSF158235">
    <property type="entry name" value="SOCS box-like"/>
    <property type="match status" value="1"/>
</dbReference>
<dbReference type="SMART" id="SM00969">
    <property type="entry name" value="SOCS_box"/>
    <property type="match status" value="1"/>
</dbReference>